<evidence type="ECO:0000256" key="1">
    <source>
        <dbReference type="SAM" id="Phobius"/>
    </source>
</evidence>
<keyword evidence="1" id="KW-0812">Transmembrane</keyword>
<dbReference type="GO" id="GO:0005886">
    <property type="term" value="C:plasma membrane"/>
    <property type="evidence" value="ECO:0007669"/>
    <property type="project" value="TreeGrafter"/>
</dbReference>
<dbReference type="PANTHER" id="PTHR30060:SF0">
    <property type="entry name" value="COILED-COIL PROTEIN (DUF2040)-RELATED"/>
    <property type="match status" value="1"/>
</dbReference>
<dbReference type="EMBL" id="JAATJA010000005">
    <property type="protein sequence ID" value="NJB69404.1"/>
    <property type="molecule type" value="Genomic_DNA"/>
</dbReference>
<keyword evidence="1" id="KW-1133">Transmembrane helix</keyword>
<protein>
    <submittedName>
        <fullName evidence="2">Putative tellurium resistance membrane protein TerC</fullName>
    </submittedName>
</protein>
<organism evidence="2 3">
    <name type="scientific">Desulfobaculum xiamenense</name>
    <dbReference type="NCBI Taxonomy" id="995050"/>
    <lineage>
        <taxon>Bacteria</taxon>
        <taxon>Pseudomonadati</taxon>
        <taxon>Thermodesulfobacteriota</taxon>
        <taxon>Desulfovibrionia</taxon>
        <taxon>Desulfovibrionales</taxon>
        <taxon>Desulfovibrionaceae</taxon>
        <taxon>Desulfobaculum</taxon>
    </lineage>
</organism>
<dbReference type="RefSeq" id="WP_167942494.1">
    <property type="nucleotide sequence ID" value="NZ_JAATJA010000005.1"/>
</dbReference>
<feature type="transmembrane region" description="Helical" evidence="1">
    <location>
        <begin position="125"/>
        <end position="150"/>
    </location>
</feature>
<reference evidence="2 3" key="1">
    <citation type="submission" date="2020-03" db="EMBL/GenBank/DDBJ databases">
        <title>Genomic Encyclopedia of Type Strains, Phase IV (KMG-IV): sequencing the most valuable type-strain genomes for metagenomic binning, comparative biology and taxonomic classification.</title>
        <authorList>
            <person name="Goeker M."/>
        </authorList>
    </citation>
    <scope>NUCLEOTIDE SEQUENCE [LARGE SCALE GENOMIC DNA]</scope>
    <source>
        <strain evidence="2 3">DSM 24233</strain>
    </source>
</reference>
<gene>
    <name evidence="2" type="ORF">GGQ74_003106</name>
</gene>
<name>A0A846QWC1_9BACT</name>
<dbReference type="Proteomes" id="UP000580856">
    <property type="component" value="Unassembled WGS sequence"/>
</dbReference>
<dbReference type="Pfam" id="PF03741">
    <property type="entry name" value="TerC"/>
    <property type="match status" value="1"/>
</dbReference>
<accession>A0A846QWC1</accession>
<keyword evidence="1" id="KW-0472">Membrane</keyword>
<comment type="caution">
    <text evidence="2">The sequence shown here is derived from an EMBL/GenBank/DDBJ whole genome shotgun (WGS) entry which is preliminary data.</text>
</comment>
<dbReference type="InterPro" id="IPR005496">
    <property type="entry name" value="Integral_membrane_TerC"/>
</dbReference>
<feature type="transmembrane region" description="Helical" evidence="1">
    <location>
        <begin position="88"/>
        <end position="105"/>
    </location>
</feature>
<feature type="transmembrane region" description="Helical" evidence="1">
    <location>
        <begin position="46"/>
        <end position="68"/>
    </location>
</feature>
<dbReference type="AlphaFoldDB" id="A0A846QWC1"/>
<feature type="transmembrane region" description="Helical" evidence="1">
    <location>
        <begin position="12"/>
        <end position="34"/>
    </location>
</feature>
<evidence type="ECO:0000313" key="2">
    <source>
        <dbReference type="EMBL" id="NJB69404.1"/>
    </source>
</evidence>
<evidence type="ECO:0000313" key="3">
    <source>
        <dbReference type="Proteomes" id="UP000580856"/>
    </source>
</evidence>
<feature type="transmembrane region" description="Helical" evidence="1">
    <location>
        <begin position="156"/>
        <end position="175"/>
    </location>
</feature>
<feature type="transmembrane region" description="Helical" evidence="1">
    <location>
        <begin position="187"/>
        <end position="206"/>
    </location>
</feature>
<dbReference type="PANTHER" id="PTHR30060">
    <property type="entry name" value="INNER MEMBRANE PROTEIN"/>
    <property type="match status" value="1"/>
</dbReference>
<proteinExistence type="predicted"/>
<sequence>MLDLLTLENAVALATLSALEIVLGIDNIVFIAVITNRLPAHIRNTARRLGLGLAMGSRILLLLGIAFIMKLSTPLFTLFDHAITGRDLVLLGGGLFLLAKATFEIHEKLEDPARKDHIQARGKGLVTAMVQIVVLDLVFSLDSVITAVGMARSIEVMIAAIVVAVGVMMLFAGPVSDFVARHPTMQMLAFSFLLLVGVLLVAEGMGKHLDRGYVYFAMAFSLFVEVLNLRMQKARATQPR</sequence>
<feature type="transmembrane region" description="Helical" evidence="1">
    <location>
        <begin position="212"/>
        <end position="231"/>
    </location>
</feature>
<keyword evidence="3" id="KW-1185">Reference proteome</keyword>